<comment type="caution">
    <text evidence="2">The sequence shown here is derived from an EMBL/GenBank/DDBJ whole genome shotgun (WGS) entry which is preliminary data.</text>
</comment>
<evidence type="ECO:0000313" key="3">
    <source>
        <dbReference type="Proteomes" id="UP001605036"/>
    </source>
</evidence>
<organism evidence="2 3">
    <name type="scientific">Riccia fluitans</name>
    <dbReference type="NCBI Taxonomy" id="41844"/>
    <lineage>
        <taxon>Eukaryota</taxon>
        <taxon>Viridiplantae</taxon>
        <taxon>Streptophyta</taxon>
        <taxon>Embryophyta</taxon>
        <taxon>Marchantiophyta</taxon>
        <taxon>Marchantiopsida</taxon>
        <taxon>Marchantiidae</taxon>
        <taxon>Marchantiales</taxon>
        <taxon>Ricciaceae</taxon>
        <taxon>Riccia</taxon>
    </lineage>
</organism>
<dbReference type="Proteomes" id="UP001605036">
    <property type="component" value="Unassembled WGS sequence"/>
</dbReference>
<evidence type="ECO:0000313" key="2">
    <source>
        <dbReference type="EMBL" id="KAL2633851.1"/>
    </source>
</evidence>
<accession>A0ABD1YSV5</accession>
<sequence>MLYRIEKAFRTLLQTSVIMGRTAVHAPELMSTVGIQGRRESHSSGWRSEQYASCLSQERKFLVALVLHRTVPSSAAASATAEEAGPKGSSRGPRGSVVTRD</sequence>
<name>A0ABD1YSV5_9MARC</name>
<dbReference type="EMBL" id="JBHFFA010000003">
    <property type="protein sequence ID" value="KAL2633851.1"/>
    <property type="molecule type" value="Genomic_DNA"/>
</dbReference>
<feature type="region of interest" description="Disordered" evidence="1">
    <location>
        <begin position="74"/>
        <end position="101"/>
    </location>
</feature>
<evidence type="ECO:0000256" key="1">
    <source>
        <dbReference type="SAM" id="MobiDB-lite"/>
    </source>
</evidence>
<proteinExistence type="predicted"/>
<keyword evidence="3" id="KW-1185">Reference proteome</keyword>
<dbReference type="AlphaFoldDB" id="A0ABD1YSV5"/>
<protein>
    <submittedName>
        <fullName evidence="2">Uncharacterized protein</fullName>
    </submittedName>
</protein>
<reference evidence="2 3" key="1">
    <citation type="submission" date="2024-09" db="EMBL/GenBank/DDBJ databases">
        <title>Chromosome-scale assembly of Riccia fluitans.</title>
        <authorList>
            <person name="Paukszto L."/>
            <person name="Sawicki J."/>
            <person name="Karawczyk K."/>
            <person name="Piernik-Szablinska J."/>
            <person name="Szczecinska M."/>
            <person name="Mazdziarz M."/>
        </authorList>
    </citation>
    <scope>NUCLEOTIDE SEQUENCE [LARGE SCALE GENOMIC DNA]</scope>
    <source>
        <strain evidence="2">Rf_01</strain>
        <tissue evidence="2">Aerial parts of the thallus</tissue>
    </source>
</reference>
<gene>
    <name evidence="2" type="ORF">R1flu_005330</name>
</gene>